<keyword evidence="5" id="KW-1185">Reference proteome</keyword>
<evidence type="ECO:0000256" key="2">
    <source>
        <dbReference type="ARBA" id="ARBA00023264"/>
    </source>
</evidence>
<dbReference type="EMBL" id="OC927391">
    <property type="protein sequence ID" value="CAD7657201.1"/>
    <property type="molecule type" value="Genomic_DNA"/>
</dbReference>
<evidence type="ECO:0000256" key="3">
    <source>
        <dbReference type="ARBA" id="ARBA00038211"/>
    </source>
</evidence>
<evidence type="ECO:0008006" key="6">
    <source>
        <dbReference type="Google" id="ProtNLM"/>
    </source>
</evidence>
<keyword evidence="1" id="KW-0444">Lipid biosynthesis</keyword>
<proteinExistence type="inferred from homology"/>
<evidence type="ECO:0000313" key="5">
    <source>
        <dbReference type="Proteomes" id="UP000728032"/>
    </source>
</evidence>
<accession>A0A7R9MCI0</accession>
<dbReference type="Pfam" id="PF01633">
    <property type="entry name" value="Choline_kinase"/>
    <property type="match status" value="1"/>
</dbReference>
<dbReference type="GO" id="GO:0006646">
    <property type="term" value="P:phosphatidylethanolamine biosynthetic process"/>
    <property type="evidence" value="ECO:0007669"/>
    <property type="project" value="TreeGrafter"/>
</dbReference>
<reference evidence="4" key="1">
    <citation type="submission" date="2020-11" db="EMBL/GenBank/DDBJ databases">
        <authorList>
            <person name="Tran Van P."/>
        </authorList>
    </citation>
    <scope>NUCLEOTIDE SEQUENCE</scope>
</reference>
<keyword evidence="1" id="KW-0594">Phospholipid biosynthesis</keyword>
<dbReference type="SUPFAM" id="SSF56112">
    <property type="entry name" value="Protein kinase-like (PK-like)"/>
    <property type="match status" value="1"/>
</dbReference>
<evidence type="ECO:0000256" key="1">
    <source>
        <dbReference type="ARBA" id="ARBA00023209"/>
    </source>
</evidence>
<organism evidence="4">
    <name type="scientific">Oppiella nova</name>
    <dbReference type="NCBI Taxonomy" id="334625"/>
    <lineage>
        <taxon>Eukaryota</taxon>
        <taxon>Metazoa</taxon>
        <taxon>Ecdysozoa</taxon>
        <taxon>Arthropoda</taxon>
        <taxon>Chelicerata</taxon>
        <taxon>Arachnida</taxon>
        <taxon>Acari</taxon>
        <taxon>Acariformes</taxon>
        <taxon>Sarcoptiformes</taxon>
        <taxon>Oribatida</taxon>
        <taxon>Brachypylina</taxon>
        <taxon>Oppioidea</taxon>
        <taxon>Oppiidae</taxon>
        <taxon>Oppiella</taxon>
    </lineage>
</organism>
<evidence type="ECO:0000313" key="4">
    <source>
        <dbReference type="EMBL" id="CAD7657201.1"/>
    </source>
</evidence>
<protein>
    <recommendedName>
        <fullName evidence="6">Aminoglycoside phosphotransferase domain-containing protein</fullName>
    </recommendedName>
</protein>
<keyword evidence="1" id="KW-0443">Lipid metabolism</keyword>
<dbReference type="GO" id="GO:0005737">
    <property type="term" value="C:cytoplasm"/>
    <property type="evidence" value="ECO:0007669"/>
    <property type="project" value="TreeGrafter"/>
</dbReference>
<feature type="non-terminal residue" evidence="4">
    <location>
        <position position="1"/>
    </location>
</feature>
<name>A0A7R9MCI0_9ACAR</name>
<keyword evidence="2" id="KW-1208">Phospholipid metabolism</keyword>
<dbReference type="EMBL" id="CAJPVJ010012566">
    <property type="protein sequence ID" value="CAG2174387.1"/>
    <property type="molecule type" value="Genomic_DNA"/>
</dbReference>
<comment type="similarity">
    <text evidence="3">Belongs to the choline/ethanolamine kinase family.</text>
</comment>
<dbReference type="Gene3D" id="3.90.1200.10">
    <property type="match status" value="1"/>
</dbReference>
<gene>
    <name evidence="4" type="ORF">ONB1V03_LOCUS13832</name>
</gene>
<dbReference type="AlphaFoldDB" id="A0A7R9MCI0"/>
<dbReference type="GO" id="GO:0004305">
    <property type="term" value="F:ethanolamine kinase activity"/>
    <property type="evidence" value="ECO:0007669"/>
    <property type="project" value="TreeGrafter"/>
</dbReference>
<dbReference type="PANTHER" id="PTHR22603">
    <property type="entry name" value="CHOLINE/ETHANOALAMINE KINASE"/>
    <property type="match status" value="1"/>
</dbReference>
<dbReference type="PANTHER" id="PTHR22603:SF93">
    <property type="entry name" value="RE24176P"/>
    <property type="match status" value="1"/>
</dbReference>
<dbReference type="GO" id="GO:0004103">
    <property type="term" value="F:choline kinase activity"/>
    <property type="evidence" value="ECO:0007669"/>
    <property type="project" value="TreeGrafter"/>
</dbReference>
<sequence length="124" mass="14338">MKIAPKLLSVFNSGLISEYIDFRYLNTSDDHNPKTVALLAQKLAKFHSLNIPIPKDSTKEAVDFDKWFPETYRQSLLEGKVRQEIVTKNLTTFLTLNLLDEMPWIGERVLRVKSPVVFSHNDFN</sequence>
<dbReference type="Proteomes" id="UP000728032">
    <property type="component" value="Unassembled WGS sequence"/>
</dbReference>
<dbReference type="InterPro" id="IPR011009">
    <property type="entry name" value="Kinase-like_dom_sf"/>
</dbReference>
<dbReference type="OrthoDB" id="5796092at2759"/>